<dbReference type="InterPro" id="IPR003723">
    <property type="entry name" value="Precorrin-6x_reduct"/>
</dbReference>
<accession>A0A2Y9CAB0</accession>
<evidence type="ECO:0000313" key="5">
    <source>
        <dbReference type="Proteomes" id="UP000245845"/>
    </source>
</evidence>
<dbReference type="NCBIfam" id="TIGR00715">
    <property type="entry name" value="precor6x_red"/>
    <property type="match status" value="1"/>
</dbReference>
<dbReference type="GO" id="GO:0032259">
    <property type="term" value="P:methylation"/>
    <property type="evidence" value="ECO:0007669"/>
    <property type="project" value="UniProtKB-KW"/>
</dbReference>
<keyword evidence="4" id="KW-0489">Methyltransferase</keyword>
<dbReference type="AlphaFoldDB" id="A0A2Y9CAB0"/>
<dbReference type="GO" id="GO:0008168">
    <property type="term" value="F:methyltransferase activity"/>
    <property type="evidence" value="ECO:0007669"/>
    <property type="project" value="UniProtKB-KW"/>
</dbReference>
<dbReference type="PROSITE" id="PS51014">
    <property type="entry name" value="COBK_CBIJ"/>
    <property type="match status" value="1"/>
</dbReference>
<sequence>MEETKQHLGISPETAEIRILLFSGTTEGRQLAESLRELPVYVYVSTATEYGRECTGTGDNIETAAGRMDETAIRCFLDVHKIDLAVDATHPFARVVTENIQNACKANRTEYIRCLREKQNIEALETDHVIFKKSVSDAVEYLKGKEGKVLIATGSKELKLYTEIDDYQERCIARVLSTREAVEESTALGFKGRSLIAMQGPFSKELNIAMLRYTGARYFVTKESGKAGGFQEKAEAAKETGARLIVITRPEECGTSSAETLLYIRQKIRKKGTSC</sequence>
<dbReference type="RefSeq" id="WP_109732143.1">
    <property type="nucleotide sequence ID" value="NZ_BAAACK010000009.1"/>
</dbReference>
<evidence type="ECO:0000256" key="2">
    <source>
        <dbReference type="ARBA" id="ARBA00022573"/>
    </source>
</evidence>
<protein>
    <submittedName>
        <fullName evidence="4">Precorrin-6Y C5,15-methyltransferase (Decarboxylating)/precorrin-6A/cobalt-precorrin-6A reductase</fullName>
    </submittedName>
</protein>
<dbReference type="Proteomes" id="UP000245845">
    <property type="component" value="Unassembled WGS sequence"/>
</dbReference>
<dbReference type="OrthoDB" id="9780707at2"/>
<dbReference type="GO" id="GO:0016994">
    <property type="term" value="F:precorrin-6A reductase activity"/>
    <property type="evidence" value="ECO:0007669"/>
    <property type="project" value="InterPro"/>
</dbReference>
<reference evidence="4 5" key="1">
    <citation type="submission" date="2018-05" db="EMBL/GenBank/DDBJ databases">
        <title>The Hungate 1000. A catalogue of reference genomes from the rumen microbiome.</title>
        <authorList>
            <person name="Kelly W."/>
        </authorList>
    </citation>
    <scope>NUCLEOTIDE SEQUENCE [LARGE SCALE GENOMIC DNA]</scope>
    <source>
        <strain evidence="4 5">NLAE-zl-C242</strain>
    </source>
</reference>
<keyword evidence="4" id="KW-0808">Transferase</keyword>
<organism evidence="4 5">
    <name type="scientific">Faecalicatena orotica</name>
    <dbReference type="NCBI Taxonomy" id="1544"/>
    <lineage>
        <taxon>Bacteria</taxon>
        <taxon>Bacillati</taxon>
        <taxon>Bacillota</taxon>
        <taxon>Clostridia</taxon>
        <taxon>Lachnospirales</taxon>
        <taxon>Lachnospiraceae</taxon>
        <taxon>Faecalicatena</taxon>
    </lineage>
</organism>
<keyword evidence="2" id="KW-0169">Cobalamin biosynthesis</keyword>
<name>A0A2Y9CAB0_9FIRM</name>
<dbReference type="PANTHER" id="PTHR36925:SF1">
    <property type="entry name" value="COBALT-PRECORRIN-6A REDUCTASE"/>
    <property type="match status" value="1"/>
</dbReference>
<proteinExistence type="predicted"/>
<keyword evidence="5" id="KW-1185">Reference proteome</keyword>
<dbReference type="GO" id="GO:0009236">
    <property type="term" value="P:cobalamin biosynthetic process"/>
    <property type="evidence" value="ECO:0007669"/>
    <property type="project" value="UniProtKB-UniPathway"/>
</dbReference>
<evidence type="ECO:0000256" key="1">
    <source>
        <dbReference type="ARBA" id="ARBA00004953"/>
    </source>
</evidence>
<dbReference type="UniPathway" id="UPA00148"/>
<keyword evidence="3" id="KW-0560">Oxidoreductase</keyword>
<dbReference type="EMBL" id="QGDL01000009">
    <property type="protein sequence ID" value="PWJ28348.1"/>
    <property type="molecule type" value="Genomic_DNA"/>
</dbReference>
<evidence type="ECO:0000313" key="4">
    <source>
        <dbReference type="EMBL" id="PWJ28348.1"/>
    </source>
</evidence>
<comment type="caution">
    <text evidence="4">The sequence shown here is derived from an EMBL/GenBank/DDBJ whole genome shotgun (WGS) entry which is preliminary data.</text>
</comment>
<dbReference type="Pfam" id="PF02571">
    <property type="entry name" value="CbiJ"/>
    <property type="match status" value="1"/>
</dbReference>
<comment type="pathway">
    <text evidence="1">Cofactor biosynthesis; adenosylcobalamin biosynthesis.</text>
</comment>
<evidence type="ECO:0000256" key="3">
    <source>
        <dbReference type="ARBA" id="ARBA00023002"/>
    </source>
</evidence>
<gene>
    <name evidence="4" type="ORF">A8806_109230</name>
</gene>
<dbReference type="PANTHER" id="PTHR36925">
    <property type="entry name" value="COBALT-PRECORRIN-6A REDUCTASE"/>
    <property type="match status" value="1"/>
</dbReference>